<name>A0A3B0YBB3_9ZZZZ</name>
<gene>
    <name evidence="1" type="ORF">MNBD_GAMMA12-3798</name>
</gene>
<proteinExistence type="predicted"/>
<evidence type="ECO:0000313" key="1">
    <source>
        <dbReference type="EMBL" id="VAW71469.1"/>
    </source>
</evidence>
<protein>
    <recommendedName>
        <fullName evidence="2">SAM-dependent methyltransferase</fullName>
    </recommendedName>
</protein>
<dbReference type="EMBL" id="UOFL01000022">
    <property type="protein sequence ID" value="VAW71469.1"/>
    <property type="molecule type" value="Genomic_DNA"/>
</dbReference>
<organism evidence="1">
    <name type="scientific">hydrothermal vent metagenome</name>
    <dbReference type="NCBI Taxonomy" id="652676"/>
    <lineage>
        <taxon>unclassified sequences</taxon>
        <taxon>metagenomes</taxon>
        <taxon>ecological metagenomes</taxon>
    </lineage>
</organism>
<sequence>MDLSKVVPWGRSLNEYVEMFSLSNDDLCKKILGCGDGPASFNAELTARGGNVTSIDPIYSFNPDEIQLRMDEVYPQIMEQVAKNMSDYVWDKINSTDQLGKIRMNAMNTFLLDYEQYQESERYIDASLPQLSFGALEFDLALCSHYLFLYSEHVSQEQHVHSVKELCRISKEVRIYPLLTISSNKESPHLQPVMSSLIEDGFDVSLQAVKYQFQKGATEMLVIKNNEKCIINSPSIFFSR</sequence>
<accession>A0A3B0YBB3</accession>
<reference evidence="1" key="1">
    <citation type="submission" date="2018-06" db="EMBL/GenBank/DDBJ databases">
        <authorList>
            <person name="Zhirakovskaya E."/>
        </authorList>
    </citation>
    <scope>NUCLEOTIDE SEQUENCE</scope>
</reference>
<evidence type="ECO:0008006" key="2">
    <source>
        <dbReference type="Google" id="ProtNLM"/>
    </source>
</evidence>
<dbReference type="AlphaFoldDB" id="A0A3B0YBB3"/>